<keyword evidence="1" id="KW-0547">Nucleotide-binding</keyword>
<evidence type="ECO:0000313" key="6">
    <source>
        <dbReference type="EMBL" id="OGF65071.1"/>
    </source>
</evidence>
<dbReference type="PROSITE" id="PS50045">
    <property type="entry name" value="SIGMA54_INTERACT_4"/>
    <property type="match status" value="1"/>
</dbReference>
<dbReference type="Gene3D" id="3.40.50.2300">
    <property type="match status" value="1"/>
</dbReference>
<dbReference type="PROSITE" id="PS50110">
    <property type="entry name" value="RESPONSE_REGULATORY"/>
    <property type="match status" value="1"/>
</dbReference>
<keyword evidence="2" id="KW-0067">ATP-binding</keyword>
<feature type="non-terminal residue" evidence="6">
    <location>
        <position position="298"/>
    </location>
</feature>
<dbReference type="Proteomes" id="UP000178943">
    <property type="component" value="Unassembled WGS sequence"/>
</dbReference>
<evidence type="ECO:0000259" key="5">
    <source>
        <dbReference type="PROSITE" id="PS50110"/>
    </source>
</evidence>
<proteinExistence type="predicted"/>
<evidence type="ECO:0000259" key="4">
    <source>
        <dbReference type="PROSITE" id="PS50045"/>
    </source>
</evidence>
<evidence type="ECO:0000256" key="3">
    <source>
        <dbReference type="PROSITE-ProRule" id="PRU00169"/>
    </source>
</evidence>
<feature type="modified residue" description="4-aspartylphosphate" evidence="3">
    <location>
        <position position="58"/>
    </location>
</feature>
<reference evidence="6 7" key="1">
    <citation type="journal article" date="2016" name="Nat. Commun.">
        <title>Thousands of microbial genomes shed light on interconnected biogeochemical processes in an aquifer system.</title>
        <authorList>
            <person name="Anantharaman K."/>
            <person name="Brown C.T."/>
            <person name="Hug L.A."/>
            <person name="Sharon I."/>
            <person name="Castelle C.J."/>
            <person name="Probst A.J."/>
            <person name="Thomas B.C."/>
            <person name="Singh A."/>
            <person name="Wilkins M.J."/>
            <person name="Karaoz U."/>
            <person name="Brodie E.L."/>
            <person name="Williams K.H."/>
            <person name="Hubbard S.S."/>
            <person name="Banfield J.F."/>
        </authorList>
    </citation>
    <scope>NUCLEOTIDE SEQUENCE [LARGE SCALE GENOMIC DNA]</scope>
</reference>
<feature type="domain" description="Sigma-54 factor interaction" evidence="4">
    <location>
        <begin position="146"/>
        <end position="298"/>
    </location>
</feature>
<dbReference type="AlphaFoldDB" id="A0A1F5VPU1"/>
<dbReference type="InterPro" id="IPR027417">
    <property type="entry name" value="P-loop_NTPase"/>
</dbReference>
<evidence type="ECO:0000313" key="7">
    <source>
        <dbReference type="Proteomes" id="UP000178943"/>
    </source>
</evidence>
<keyword evidence="3" id="KW-0597">Phosphoprotein</keyword>
<dbReference type="SUPFAM" id="SSF52540">
    <property type="entry name" value="P-loop containing nucleoside triphosphate hydrolases"/>
    <property type="match status" value="1"/>
</dbReference>
<dbReference type="Pfam" id="PF00072">
    <property type="entry name" value="Response_reg"/>
    <property type="match status" value="1"/>
</dbReference>
<organism evidence="6 7">
    <name type="scientific">Candidatus Fischerbacteria bacterium RBG_13_37_8</name>
    <dbReference type="NCBI Taxonomy" id="1817863"/>
    <lineage>
        <taxon>Bacteria</taxon>
        <taxon>Candidatus Fischeribacteriota</taxon>
    </lineage>
</organism>
<dbReference type="STRING" id="1817863.A2Y62_04635"/>
<evidence type="ECO:0000256" key="2">
    <source>
        <dbReference type="ARBA" id="ARBA00022840"/>
    </source>
</evidence>
<dbReference type="SMART" id="SM00448">
    <property type="entry name" value="REC"/>
    <property type="match status" value="1"/>
</dbReference>
<dbReference type="InterPro" id="IPR011006">
    <property type="entry name" value="CheY-like_superfamily"/>
</dbReference>
<comment type="caution">
    <text evidence="6">The sequence shown here is derived from an EMBL/GenBank/DDBJ whole genome shotgun (WGS) entry which is preliminary data.</text>
</comment>
<dbReference type="CDD" id="cd00009">
    <property type="entry name" value="AAA"/>
    <property type="match status" value="1"/>
</dbReference>
<evidence type="ECO:0000256" key="1">
    <source>
        <dbReference type="ARBA" id="ARBA00022741"/>
    </source>
</evidence>
<dbReference type="Gene3D" id="3.40.50.300">
    <property type="entry name" value="P-loop containing nucleotide triphosphate hydrolases"/>
    <property type="match status" value="1"/>
</dbReference>
<dbReference type="GO" id="GO:0000160">
    <property type="term" value="P:phosphorelay signal transduction system"/>
    <property type="evidence" value="ECO:0007669"/>
    <property type="project" value="InterPro"/>
</dbReference>
<dbReference type="EMBL" id="MFGW01000120">
    <property type="protein sequence ID" value="OGF65071.1"/>
    <property type="molecule type" value="Genomic_DNA"/>
</dbReference>
<dbReference type="Pfam" id="PF00158">
    <property type="entry name" value="Sigma54_activat"/>
    <property type="match status" value="1"/>
</dbReference>
<accession>A0A1F5VPU1</accession>
<dbReference type="InterPro" id="IPR001789">
    <property type="entry name" value="Sig_transdc_resp-reg_receiver"/>
</dbReference>
<dbReference type="GO" id="GO:0006355">
    <property type="term" value="P:regulation of DNA-templated transcription"/>
    <property type="evidence" value="ECO:0007669"/>
    <property type="project" value="InterPro"/>
</dbReference>
<feature type="domain" description="Response regulatory" evidence="5">
    <location>
        <begin position="9"/>
        <end position="123"/>
    </location>
</feature>
<protein>
    <recommendedName>
        <fullName evidence="8">Fis family transcriptional regulator</fullName>
    </recommendedName>
</protein>
<sequence length="298" mass="32462">MITASPKGRLLIVDDSADTRELLQRNLTAHGYSVLTASNVAEALRIMDSVGIDLVITDLKMPGVSGLDLVRHIKANLKDTEVMMITGYPSVEGAVAAVKSGAQEYLSKPFTVEELLTAVNHVMEKLNIRQFTSEKIEHSPVQLLDMVGNSKAMQNVIKAISKAVASMVAVHIMGESGTGKGLIAKAIHFTSSRAGTPFASIDCGSIPEEYFDRYYFGYTDENVLDKTVSLTGFLQYLDGGTLYMKEISELPFTTQLKLVRMLEEQALYQTGMAGAQALNFLIITDSSRNLQMLAKNGV</sequence>
<dbReference type="GO" id="GO:0005524">
    <property type="term" value="F:ATP binding"/>
    <property type="evidence" value="ECO:0007669"/>
    <property type="project" value="UniProtKB-KW"/>
</dbReference>
<evidence type="ECO:0008006" key="8">
    <source>
        <dbReference type="Google" id="ProtNLM"/>
    </source>
</evidence>
<dbReference type="InterPro" id="IPR002078">
    <property type="entry name" value="Sigma_54_int"/>
</dbReference>
<gene>
    <name evidence="6" type="ORF">A2Y62_04635</name>
</gene>
<name>A0A1F5VPU1_9BACT</name>
<dbReference type="PANTHER" id="PTHR32071">
    <property type="entry name" value="TRANSCRIPTIONAL REGULATORY PROTEIN"/>
    <property type="match status" value="1"/>
</dbReference>
<dbReference type="SUPFAM" id="SSF52172">
    <property type="entry name" value="CheY-like"/>
    <property type="match status" value="1"/>
</dbReference>